<dbReference type="Pfam" id="PF00249">
    <property type="entry name" value="Myb_DNA-binding"/>
    <property type="match status" value="3"/>
</dbReference>
<feature type="region of interest" description="Disordered" evidence="8">
    <location>
        <begin position="2092"/>
        <end position="2301"/>
    </location>
</feature>
<dbReference type="SUPFAM" id="SSF46689">
    <property type="entry name" value="Homeodomain-like"/>
    <property type="match status" value="2"/>
</dbReference>
<evidence type="ECO:0000256" key="5">
    <source>
        <dbReference type="ARBA" id="ARBA00022884"/>
    </source>
</evidence>
<name>A0AAV2M244_KNICA</name>
<feature type="binding site" evidence="7">
    <location>
        <position position="2602"/>
    </location>
    <ligand>
        <name>S-adenosyl-L-methionine</name>
        <dbReference type="ChEBI" id="CHEBI:59789"/>
    </ligand>
</feature>
<dbReference type="Pfam" id="PF21148">
    <property type="entry name" value="NSUN5_fdxn-like"/>
    <property type="match status" value="1"/>
</dbReference>
<feature type="binding site" evidence="7">
    <location>
        <position position="2555"/>
    </location>
    <ligand>
        <name>S-adenosyl-L-methionine</name>
        <dbReference type="ChEBI" id="CHEBI:59789"/>
    </ligand>
</feature>
<evidence type="ECO:0000256" key="7">
    <source>
        <dbReference type="PROSITE-ProRule" id="PRU01023"/>
    </source>
</evidence>
<gene>
    <name evidence="12" type="ORF">KC01_LOCUS34392</name>
</gene>
<dbReference type="Proteomes" id="UP001497482">
    <property type="component" value="Chromosome 5"/>
</dbReference>
<feature type="compositionally biased region" description="Pro residues" evidence="8">
    <location>
        <begin position="1938"/>
        <end position="1947"/>
    </location>
</feature>
<dbReference type="InterPro" id="IPR049560">
    <property type="entry name" value="MeTrfase_RsmB-F_NOP2_cat"/>
</dbReference>
<dbReference type="InterPro" id="IPR017930">
    <property type="entry name" value="Myb_dom"/>
</dbReference>
<feature type="region of interest" description="Disordered" evidence="8">
    <location>
        <begin position="1"/>
        <end position="32"/>
    </location>
</feature>
<feature type="compositionally biased region" description="Basic and acidic residues" evidence="8">
    <location>
        <begin position="2146"/>
        <end position="2164"/>
    </location>
</feature>
<dbReference type="GO" id="GO:0003723">
    <property type="term" value="F:RNA binding"/>
    <property type="evidence" value="ECO:0007669"/>
    <property type="project" value="UniProtKB-UniRule"/>
</dbReference>
<dbReference type="InterPro" id="IPR001678">
    <property type="entry name" value="MeTrfase_RsmB-F_NOP2_dom"/>
</dbReference>
<dbReference type="InterPro" id="IPR012337">
    <property type="entry name" value="RNaseH-like_sf"/>
</dbReference>
<keyword evidence="3 7" id="KW-0949">S-adenosyl-L-methionine</keyword>
<feature type="region of interest" description="Disordered" evidence="8">
    <location>
        <begin position="236"/>
        <end position="295"/>
    </location>
</feature>
<dbReference type="PROSITE" id="PS51686">
    <property type="entry name" value="SAM_MT_RSMB_NOP"/>
    <property type="match status" value="1"/>
</dbReference>
<dbReference type="Gene3D" id="3.30.70.1170">
    <property type="entry name" value="Sun protein, domain 3"/>
    <property type="match status" value="1"/>
</dbReference>
<dbReference type="Pfam" id="PF21153">
    <property type="entry name" value="NSUN5_N"/>
    <property type="match status" value="1"/>
</dbReference>
<evidence type="ECO:0000259" key="9">
    <source>
        <dbReference type="PROSITE" id="PS50090"/>
    </source>
</evidence>
<feature type="domain" description="HTH myb-type" evidence="10">
    <location>
        <begin position="81"/>
        <end position="136"/>
    </location>
</feature>
<feature type="active site" description="Nucleophile" evidence="7">
    <location>
        <position position="2652"/>
    </location>
</feature>
<dbReference type="InterPro" id="IPR001005">
    <property type="entry name" value="SANT/Myb"/>
</dbReference>
<dbReference type="InterPro" id="IPR029063">
    <property type="entry name" value="SAM-dependent_MTases_sf"/>
</dbReference>
<reference evidence="12 13" key="1">
    <citation type="submission" date="2024-04" db="EMBL/GenBank/DDBJ databases">
        <authorList>
            <person name="Waldvogel A.-M."/>
            <person name="Schoenle A."/>
        </authorList>
    </citation>
    <scope>NUCLEOTIDE SEQUENCE [LARGE SCALE GENOMIC DNA]</scope>
</reference>
<dbReference type="PRINTS" id="PR02008">
    <property type="entry name" value="RCMTFAMILY"/>
</dbReference>
<feature type="compositionally biased region" description="Pro residues" evidence="8">
    <location>
        <begin position="268"/>
        <end position="286"/>
    </location>
</feature>
<feature type="compositionally biased region" description="Polar residues" evidence="8">
    <location>
        <begin position="1006"/>
        <end position="1027"/>
    </location>
</feature>
<feature type="region of interest" description="Disordered" evidence="8">
    <location>
        <begin position="999"/>
        <end position="1027"/>
    </location>
</feature>
<dbReference type="Gene3D" id="1.10.10.60">
    <property type="entry name" value="Homeodomain-like"/>
    <property type="match status" value="3"/>
</dbReference>
<feature type="domain" description="SAM-dependent MTase RsmB/NOP-type" evidence="11">
    <location>
        <begin position="2424"/>
        <end position="2674"/>
    </location>
</feature>
<keyword evidence="6" id="KW-0238">DNA-binding</keyword>
<evidence type="ECO:0000256" key="2">
    <source>
        <dbReference type="ARBA" id="ARBA00022679"/>
    </source>
</evidence>
<feature type="compositionally biased region" description="Polar residues" evidence="8">
    <location>
        <begin position="251"/>
        <end position="261"/>
    </location>
</feature>
<feature type="compositionally biased region" description="Basic and acidic residues" evidence="8">
    <location>
        <begin position="2270"/>
        <end position="2296"/>
    </location>
</feature>
<dbReference type="FunFam" id="1.10.10.60:FF:000010">
    <property type="entry name" value="Transcriptional activator Myb isoform A"/>
    <property type="match status" value="1"/>
</dbReference>
<evidence type="ECO:0000259" key="11">
    <source>
        <dbReference type="PROSITE" id="PS51686"/>
    </source>
</evidence>
<dbReference type="PANTHER" id="PTHR22807">
    <property type="entry name" value="NOP2 YEAST -RELATED NOL1/NOP2/FMU SUN DOMAIN-CONTAINING"/>
    <property type="match status" value="1"/>
</dbReference>
<feature type="compositionally biased region" description="Pro residues" evidence="8">
    <location>
        <begin position="868"/>
        <end position="877"/>
    </location>
</feature>
<dbReference type="GO" id="GO:0005730">
    <property type="term" value="C:nucleolus"/>
    <property type="evidence" value="ECO:0007669"/>
    <property type="project" value="TreeGrafter"/>
</dbReference>
<dbReference type="PROSITE" id="PS50090">
    <property type="entry name" value="MYB_LIKE"/>
    <property type="match status" value="3"/>
</dbReference>
<dbReference type="InterPro" id="IPR008906">
    <property type="entry name" value="HATC_C_dom"/>
</dbReference>
<feature type="compositionally biased region" description="Basic and acidic residues" evidence="8">
    <location>
        <begin position="21"/>
        <end position="32"/>
    </location>
</feature>
<dbReference type="SUPFAM" id="SSF53335">
    <property type="entry name" value="S-adenosyl-L-methionine-dependent methyltransferases"/>
    <property type="match status" value="1"/>
</dbReference>
<feature type="binding site" evidence="7">
    <location>
        <begin position="2531"/>
        <end position="2537"/>
    </location>
    <ligand>
        <name>S-adenosyl-L-methionine</name>
        <dbReference type="ChEBI" id="CHEBI:59789"/>
    </ligand>
</feature>
<dbReference type="Gene3D" id="3.40.50.150">
    <property type="entry name" value="Vaccinia Virus protein VP39"/>
    <property type="match status" value="1"/>
</dbReference>
<dbReference type="PROSITE" id="PS51294">
    <property type="entry name" value="HTH_MYB"/>
    <property type="match status" value="3"/>
</dbReference>
<feature type="domain" description="Myb-like" evidence="9">
    <location>
        <begin position="34"/>
        <end position="80"/>
    </location>
</feature>
<dbReference type="Pfam" id="PF01189">
    <property type="entry name" value="Methyltr_RsmB-F"/>
    <property type="match status" value="1"/>
</dbReference>
<feature type="region of interest" description="Disordered" evidence="8">
    <location>
        <begin position="852"/>
        <end position="884"/>
    </location>
</feature>
<proteinExistence type="inferred from homology"/>
<feature type="domain" description="Myb-like" evidence="9">
    <location>
        <begin position="81"/>
        <end position="132"/>
    </location>
</feature>
<dbReference type="InterPro" id="IPR009057">
    <property type="entry name" value="Homeodomain-like_sf"/>
</dbReference>
<keyword evidence="13" id="KW-1185">Reference proteome</keyword>
<dbReference type="PANTHER" id="PTHR22807:SF4">
    <property type="entry name" value="28S RRNA (CYTOSINE-C(5))-METHYLTRANSFERASE"/>
    <property type="match status" value="1"/>
</dbReference>
<organism evidence="12 13">
    <name type="scientific">Knipowitschia caucasica</name>
    <name type="common">Caucasian dwarf goby</name>
    <name type="synonym">Pomatoschistus caucasicus</name>
    <dbReference type="NCBI Taxonomy" id="637954"/>
    <lineage>
        <taxon>Eukaryota</taxon>
        <taxon>Metazoa</taxon>
        <taxon>Chordata</taxon>
        <taxon>Craniata</taxon>
        <taxon>Vertebrata</taxon>
        <taxon>Euteleostomi</taxon>
        <taxon>Actinopterygii</taxon>
        <taxon>Neopterygii</taxon>
        <taxon>Teleostei</taxon>
        <taxon>Neoteleostei</taxon>
        <taxon>Acanthomorphata</taxon>
        <taxon>Gobiaria</taxon>
        <taxon>Gobiiformes</taxon>
        <taxon>Gobioidei</taxon>
        <taxon>Gobiidae</taxon>
        <taxon>Gobiinae</taxon>
        <taxon>Knipowitschia</taxon>
    </lineage>
</organism>
<dbReference type="GO" id="GO:0070475">
    <property type="term" value="P:rRNA base methylation"/>
    <property type="evidence" value="ECO:0007669"/>
    <property type="project" value="TreeGrafter"/>
</dbReference>
<dbReference type="InterPro" id="IPR023267">
    <property type="entry name" value="RCMT"/>
</dbReference>
<evidence type="ECO:0000259" key="10">
    <source>
        <dbReference type="PROSITE" id="PS51294"/>
    </source>
</evidence>
<dbReference type="GO" id="GO:0008173">
    <property type="term" value="F:RNA methyltransferase activity"/>
    <property type="evidence" value="ECO:0007669"/>
    <property type="project" value="InterPro"/>
</dbReference>
<dbReference type="GO" id="GO:0046983">
    <property type="term" value="F:protein dimerization activity"/>
    <property type="evidence" value="ECO:0007669"/>
    <property type="project" value="InterPro"/>
</dbReference>
<feature type="domain" description="HTH myb-type" evidence="10">
    <location>
        <begin position="34"/>
        <end position="80"/>
    </location>
</feature>
<evidence type="ECO:0000313" key="12">
    <source>
        <dbReference type="EMBL" id="CAL1607341.1"/>
    </source>
</evidence>
<dbReference type="SUPFAM" id="SSF53098">
    <property type="entry name" value="Ribonuclease H-like"/>
    <property type="match status" value="2"/>
</dbReference>
<dbReference type="InterPro" id="IPR048889">
    <property type="entry name" value="NSUN5_RCM1_N"/>
</dbReference>
<keyword evidence="1 7" id="KW-0489">Methyltransferase</keyword>
<dbReference type="EMBL" id="OZ035827">
    <property type="protein sequence ID" value="CAL1607341.1"/>
    <property type="molecule type" value="Genomic_DNA"/>
</dbReference>
<evidence type="ECO:0000256" key="3">
    <source>
        <dbReference type="ARBA" id="ARBA00022691"/>
    </source>
</evidence>
<dbReference type="InterPro" id="IPR049561">
    <property type="entry name" value="NSUN5_7_fdxn-like"/>
</dbReference>
<dbReference type="GO" id="GO:0003677">
    <property type="term" value="F:DNA binding"/>
    <property type="evidence" value="ECO:0007669"/>
    <property type="project" value="UniProtKB-KW"/>
</dbReference>
<feature type="compositionally biased region" description="Basic and acidic residues" evidence="8">
    <location>
        <begin position="2096"/>
        <end position="2127"/>
    </location>
</feature>
<sequence>MDLTGGEEPPHHCPPVWTRSMEQDGEHQAVSEPKLKWSPEEDNNLKILVKNFGNEDWKTVSSFLPGRSERQCMQRWSKSLSPVQVKGPWTEEEDQQIVELVAEYGTRSWPVIAQRLGGRVGKQCRERWNNHLDPQVDKSCWTRDQDLLIYKAQREMGNRWAEIARLLPGRTDNAVKNRWHTRIKKLSEQEAFRREAEAVFLSKRLREVLKKDEDIAPITPNKDEDIAPIPPNELKEEEAETAIRPVLSPRVKTQSSKSPQSVRGPDPSSRPHPGPKPNPVPKPGPSRSPSEAVDQKTLEEAALKMIAEDMLPMSFVEGAGFRSFLNMMCPQYSRLSQRSVGLRLYGDVERTHKPQLIRDLKASLAAPGRDGVIHVSADLWASPSDPEPVVLVRLHFLNEAWRLCRPVVAFRRLEQDLSASLCRELEAVLLSYGIFPQSIGYALTSDAKHALTANRLFCDYTLALNKAEAEGEETLSFLTDQLCDVASPWCDLQLGTRWHCVGQRLQLVLEEALETCSDVKQLLRQLQSLVSFFRNKTSWSEMLVKACGAPLWPPPSSCRWNSSLQCWRRMLQESTWGCVLKVLDQAQGKTQTDTQTPGQGPPVVSASREQLVDVLGLLGPLESALQVCESQSYRPSRPPPLSLSLLLRPSRPPPLSLSLLLRPSRPPPLSLSPLQTLQASSSLSCGCNLSLSPPQTLQASSSLPLSSSDPPGLLLSPSLLFRPSRPPPLSLSPPQTLQASSSLSCGCNLSLSPLQTLQASSSSLSSLVPSLLQLDRGLRSRVSSFPHFSRALRTGLRSHFQSLLHDRDALLAAALDPKIKLKPFSEKPEQQTDFLCPPSKSEVTAIIEAALGSPHCPSPAPGEESTPAPAPAAPAPAPAEESVATPALRDKCTENQLKRKAPCTLPQPPQKCAKTSELQCYLSEPAAPGATPAAFWSAAHRFPALQSCARRLLSVPVSCGGFDRVYSLSTSLVRARRNSLPTTTTERLLLYREARRGNIPSHQEMEPQNSPQASELVSSSQTNISTQHEAQTIDQILEMQSPPVAPLHEAQTIDQILEMQSPPVAPLHEAQTIDQILEMQSPPVAPLHEAQTIDQILEMQSPPVAPQHEAQTIDQILEMQSPPVAPLHEAQTIDQILEMQSPPVAPLREAQTIDQILEMQSPPVAPLHEAQTIDQILEMQSPPVAPQHEAQTIDQILEMQSPPVAPQHEAQTIDQILEMQSPPVAPQHEAQTIDQILEMQSPPVAPLHEAQALEQILSFSKLNKFDLEIQAPPVFEAQAAEEIQSLPISPQHEAQASAQIRSTQTNMPDLEISPLHEAQALEHIRWFTETNILQTEIPAPLIVPLHEAHRHHDRPAQASAQASTEGTMTDLHEAQALNEGTMTDLHEAQASAQASTEGTMTDLRGAQALTEGTMTDLRGAQALTEGTMTDLHEAQALTEGTMTDLREAQATETIQSFPESKMTELEMQSPPIVPLRGAQASAQTGSTENKMPEIGLLHEAPTVDQIQSLTRPDLETGSARISPLLDAQATRRPPDLVLPVVSQKRLAPIIDSFWNTMANADLSQRASRARLAQLFLEMVTVSCTEMLSAFSAVVSTHPSPQTRPQVSQTSVKKAFLCTNIFKSRCCRRPKASEDQLLHLVSLEVANEVNAALSQDHGNNHQAPAKTRQESSLVRLMRALKRHCACLGPQPGGPCAPEKSTNESGTEGYIPGLSAEQVCTQASPPHLREATEAARDILEKEAREAVEASGEEVKEFSKSLSQRSRNTAQSVVSSLMREHTKQSCLNQTQQKIKSFFVLCFAESCWKKVLRRLCCHVPQSSSSVENILEEASPVLKELVKEEALQQEQCLYRRLSQDIQDRQFEKLSEHLAQILSDNMAAQEEQEELKEEVRPHVDSFMSRLKTWLHLQQSQTPRQDPVRRALAKIHTLTVSMGQQRAPRLPPTPPPPSDARVSVAGAVCATEPAAQTLVASGPSPGSEEWNRFHMAGLVYEVVSLVLQTDRFAELKSLSEDLLQELRPEMSRWNIRVRPDVCSIREAARAVYSHLCQDRQRNWVTLDAMIGGDYIGVIVHHIRKHLIAPTALLPSPSPIVISAPKHLSVDPREDPRADPQRTDPREDPRADPTEDRTPQRTPQRTGPQSRPQTRPHRGPDPTEDRTPEQTTDRTPQRTGLQRGPQTRPHRGPDPRADHRPDPTEDRTPERTPQRTGPHRGPDPTEDRTPQRTGPQTGPQNRPQSGPHRGPDPTENRTPERTPDQTPQRTGLQRGPQTRPHRGPDPRADHRPDPRVDHRPDHRPDSRADPPLPSMALYLKAAEILEKAEKKQGALKTLVYDSKSPSLKQLFALVFETHKFSSVLEEVITATKLLKVSKLRLPLAKVLVYDLLIGRGLKCGGAWKVLLLKHRVRLEAALARIKVRRGARENQDLISPKVQEAKNLPRYVRVNTLKTSVEDTVDFLKREGFSYRGEAQTQDQLLLRGKVFALDSDIPEVLIFSPNTHLYQHPLYQAGHIILQDKASCLPAYLLAPPPGSHVLDACAAPGNKTSHLAALMQNRGRLWAVDRDARRISTMATLLLRAGVTCHRIQQQDFLQTDPRGPELQEVEYILLDPSCSGSGMVCLDQDSPADPARLASLAAFQLRCLQHALSFPRLQRLVYSTCSTHRQENEDVISTCLRDQQAFR</sequence>
<keyword evidence="2 7" id="KW-0808">Transferase</keyword>
<feature type="compositionally biased region" description="Polar residues" evidence="8">
    <location>
        <begin position="2128"/>
        <end position="2141"/>
    </location>
</feature>
<feature type="compositionally biased region" description="Basic and acidic residues" evidence="8">
    <location>
        <begin position="2179"/>
        <end position="2201"/>
    </location>
</feature>
<feature type="binding site" evidence="7">
    <location>
        <position position="2582"/>
    </location>
    <ligand>
        <name>S-adenosyl-L-methionine</name>
        <dbReference type="ChEBI" id="CHEBI:59789"/>
    </ligand>
</feature>
<keyword evidence="4" id="KW-0677">Repeat</keyword>
<dbReference type="SUPFAM" id="SSF140996">
    <property type="entry name" value="Hermes dimerisation domain"/>
    <property type="match status" value="1"/>
</dbReference>
<feature type="domain" description="Myb-like" evidence="9">
    <location>
        <begin position="133"/>
        <end position="183"/>
    </location>
</feature>
<feature type="region of interest" description="Disordered" evidence="8">
    <location>
        <begin position="1931"/>
        <end position="1950"/>
    </location>
</feature>
<dbReference type="SMART" id="SM00717">
    <property type="entry name" value="SANT"/>
    <property type="match status" value="3"/>
</dbReference>
<evidence type="ECO:0000256" key="6">
    <source>
        <dbReference type="ARBA" id="ARBA00023125"/>
    </source>
</evidence>
<feature type="compositionally biased region" description="Basic and acidic residues" evidence="8">
    <location>
        <begin position="2208"/>
        <end position="2218"/>
    </location>
</feature>
<evidence type="ECO:0000256" key="8">
    <source>
        <dbReference type="SAM" id="MobiDB-lite"/>
    </source>
</evidence>
<protein>
    <submittedName>
        <fullName evidence="12">Uncharacterized protein</fullName>
    </submittedName>
</protein>
<feature type="domain" description="HTH myb-type" evidence="10">
    <location>
        <begin position="138"/>
        <end position="187"/>
    </location>
</feature>
<feature type="compositionally biased region" description="Polar residues" evidence="8">
    <location>
        <begin position="2219"/>
        <end position="2232"/>
    </location>
</feature>
<feature type="compositionally biased region" description="Basic and acidic residues" evidence="8">
    <location>
        <begin position="2237"/>
        <end position="2251"/>
    </location>
</feature>
<evidence type="ECO:0000256" key="1">
    <source>
        <dbReference type="ARBA" id="ARBA00022603"/>
    </source>
</evidence>
<dbReference type="CDD" id="cd00167">
    <property type="entry name" value="SANT"/>
    <property type="match status" value="3"/>
</dbReference>
<evidence type="ECO:0000256" key="4">
    <source>
        <dbReference type="ARBA" id="ARBA00022737"/>
    </source>
</evidence>
<evidence type="ECO:0000313" key="13">
    <source>
        <dbReference type="Proteomes" id="UP001497482"/>
    </source>
</evidence>
<dbReference type="Pfam" id="PF05699">
    <property type="entry name" value="Dimer_Tnp_hAT"/>
    <property type="match status" value="1"/>
</dbReference>
<keyword evidence="5 7" id="KW-0694">RNA-binding</keyword>
<comment type="similarity">
    <text evidence="7">Belongs to the class I-like SAM-binding methyltransferase superfamily. RsmB/NOP family.</text>
</comment>
<accession>A0AAV2M244</accession>